<comment type="similarity">
    <text evidence="1 2">Belongs to the UPF0102 family.</text>
</comment>
<proteinExistence type="inferred from homology"/>
<protein>
    <recommendedName>
        <fullName evidence="2">UPF0102 protein ACFSC7_18170</fullName>
    </recommendedName>
</protein>
<dbReference type="NCBIfam" id="NF009151">
    <property type="entry name" value="PRK12497.1-5"/>
    <property type="match status" value="1"/>
</dbReference>
<evidence type="ECO:0000256" key="1">
    <source>
        <dbReference type="ARBA" id="ARBA00006738"/>
    </source>
</evidence>
<dbReference type="InterPro" id="IPR011856">
    <property type="entry name" value="tRNA_endonuc-like_dom_sf"/>
</dbReference>
<sequence>MGADATSNRRRAYRLGLAAETRAALALRLTGWRILKRRYKTPSGEIDLIAKRGKVVAFIEVKARRSREAGLEAVTLTARRRIVKAARHFIAGHPKAVFYTLRFDVMIVRPWRWPERIENAFPAHD</sequence>
<dbReference type="PANTHER" id="PTHR34039">
    <property type="entry name" value="UPF0102 PROTEIN YRAN"/>
    <property type="match status" value="1"/>
</dbReference>
<dbReference type="Proteomes" id="UP001597327">
    <property type="component" value="Unassembled WGS sequence"/>
</dbReference>
<keyword evidence="4" id="KW-1185">Reference proteome</keyword>
<dbReference type="RefSeq" id="WP_149893372.1">
    <property type="nucleotide sequence ID" value="NZ_JBHUFA010000016.1"/>
</dbReference>
<reference evidence="4" key="1">
    <citation type="journal article" date="2019" name="Int. J. Syst. Evol. Microbiol.">
        <title>The Global Catalogue of Microorganisms (GCM) 10K type strain sequencing project: providing services to taxonomists for standard genome sequencing and annotation.</title>
        <authorList>
            <consortium name="The Broad Institute Genomics Platform"/>
            <consortium name="The Broad Institute Genome Sequencing Center for Infectious Disease"/>
            <person name="Wu L."/>
            <person name="Ma J."/>
        </authorList>
    </citation>
    <scope>NUCLEOTIDE SEQUENCE [LARGE SCALE GENOMIC DNA]</scope>
    <source>
        <strain evidence="4">JCM 3369</strain>
    </source>
</reference>
<comment type="caution">
    <text evidence="3">The sequence shown here is derived from an EMBL/GenBank/DDBJ whole genome shotgun (WGS) entry which is preliminary data.</text>
</comment>
<dbReference type="PANTHER" id="PTHR34039:SF1">
    <property type="entry name" value="UPF0102 PROTEIN YRAN"/>
    <property type="match status" value="1"/>
</dbReference>
<dbReference type="HAMAP" id="MF_00048">
    <property type="entry name" value="UPF0102"/>
    <property type="match status" value="1"/>
</dbReference>
<evidence type="ECO:0000256" key="2">
    <source>
        <dbReference type="HAMAP-Rule" id="MF_00048"/>
    </source>
</evidence>
<dbReference type="InterPro" id="IPR003509">
    <property type="entry name" value="UPF0102_YraN-like"/>
</dbReference>
<organism evidence="3 4">
    <name type="scientific">Roseibium aestuarii</name>
    <dbReference type="NCBI Taxonomy" id="2600299"/>
    <lineage>
        <taxon>Bacteria</taxon>
        <taxon>Pseudomonadati</taxon>
        <taxon>Pseudomonadota</taxon>
        <taxon>Alphaproteobacteria</taxon>
        <taxon>Hyphomicrobiales</taxon>
        <taxon>Stappiaceae</taxon>
        <taxon>Roseibium</taxon>
    </lineage>
</organism>
<evidence type="ECO:0000313" key="3">
    <source>
        <dbReference type="EMBL" id="MFD1697447.1"/>
    </source>
</evidence>
<dbReference type="InterPro" id="IPR011335">
    <property type="entry name" value="Restrct_endonuc-II-like"/>
</dbReference>
<accession>A0ABW4K1S8</accession>
<dbReference type="Gene3D" id="3.40.1350.10">
    <property type="match status" value="1"/>
</dbReference>
<dbReference type="EMBL" id="JBHUFA010000016">
    <property type="protein sequence ID" value="MFD1697447.1"/>
    <property type="molecule type" value="Genomic_DNA"/>
</dbReference>
<gene>
    <name evidence="3" type="ORF">ACFSC7_18170</name>
</gene>
<evidence type="ECO:0000313" key="4">
    <source>
        <dbReference type="Proteomes" id="UP001597327"/>
    </source>
</evidence>
<dbReference type="SUPFAM" id="SSF52980">
    <property type="entry name" value="Restriction endonuclease-like"/>
    <property type="match status" value="1"/>
</dbReference>
<dbReference type="Pfam" id="PF02021">
    <property type="entry name" value="UPF0102"/>
    <property type="match status" value="1"/>
</dbReference>
<dbReference type="NCBIfam" id="TIGR00252">
    <property type="entry name" value="YraN family protein"/>
    <property type="match status" value="1"/>
</dbReference>
<name>A0ABW4K1S8_9HYPH</name>